<gene>
    <name evidence="2" type="ORF">CAFE_12640</name>
</gene>
<dbReference type="Pfam" id="PF12725">
    <property type="entry name" value="DUF3810"/>
    <property type="match status" value="1"/>
</dbReference>
<keyword evidence="1" id="KW-0812">Transmembrane</keyword>
<evidence type="ECO:0000256" key="1">
    <source>
        <dbReference type="SAM" id="Phobius"/>
    </source>
</evidence>
<comment type="caution">
    <text evidence="2">The sequence shown here is derived from an EMBL/GenBank/DDBJ whole genome shotgun (WGS) entry which is preliminary data.</text>
</comment>
<keyword evidence="3" id="KW-1185">Reference proteome</keyword>
<feature type="transmembrane region" description="Helical" evidence="1">
    <location>
        <begin position="96"/>
        <end position="117"/>
    </location>
</feature>
<dbReference type="OrthoDB" id="1048788at2"/>
<dbReference type="EMBL" id="VWXL01000046">
    <property type="protein sequence ID" value="MVB10569.1"/>
    <property type="molecule type" value="Genomic_DNA"/>
</dbReference>
<protein>
    <recommendedName>
        <fullName evidence="4">DUF3810 domain-containing protein</fullName>
    </recommendedName>
</protein>
<evidence type="ECO:0000313" key="3">
    <source>
        <dbReference type="Proteomes" id="UP000469440"/>
    </source>
</evidence>
<evidence type="ECO:0000313" key="2">
    <source>
        <dbReference type="EMBL" id="MVB10569.1"/>
    </source>
</evidence>
<dbReference type="InterPro" id="IPR024294">
    <property type="entry name" value="DUF3810"/>
</dbReference>
<name>A0A6N8HXY9_9FIRM</name>
<evidence type="ECO:0008006" key="4">
    <source>
        <dbReference type="Google" id="ProtNLM"/>
    </source>
</evidence>
<keyword evidence="1" id="KW-1133">Transmembrane helix</keyword>
<accession>A0A6N8HXY9</accession>
<dbReference type="AlphaFoldDB" id="A0A6N8HXY9"/>
<reference evidence="2 3" key="1">
    <citation type="submission" date="2019-09" db="EMBL/GenBank/DDBJ databases">
        <title>Genome sequence of Clostridium sp. EA1.</title>
        <authorList>
            <person name="Poehlein A."/>
            <person name="Bengelsdorf F.R."/>
            <person name="Daniel R."/>
        </authorList>
    </citation>
    <scope>NUCLEOTIDE SEQUENCE [LARGE SCALE GENOMIC DNA]</scope>
    <source>
        <strain evidence="2 3">EA1</strain>
    </source>
</reference>
<dbReference type="Proteomes" id="UP000469440">
    <property type="component" value="Unassembled WGS sequence"/>
</dbReference>
<organism evidence="2 3">
    <name type="scientific">Caproicibacter fermentans</name>
    <dbReference type="NCBI Taxonomy" id="2576756"/>
    <lineage>
        <taxon>Bacteria</taxon>
        <taxon>Bacillati</taxon>
        <taxon>Bacillota</taxon>
        <taxon>Clostridia</taxon>
        <taxon>Eubacteriales</taxon>
        <taxon>Acutalibacteraceae</taxon>
        <taxon>Caproicibacter</taxon>
    </lineage>
</organism>
<proteinExistence type="predicted"/>
<dbReference type="RefSeq" id="WP_156990142.1">
    <property type="nucleotide sequence ID" value="NZ_VWXL01000046.1"/>
</dbReference>
<feature type="transmembrane region" description="Helical" evidence="1">
    <location>
        <begin position="61"/>
        <end position="84"/>
    </location>
</feature>
<sequence>MRRYLQQAGIGKRLWFLILFPASLLLTICADLKSSFAEWYATGFYSALSRTVNRMTGLVPFSIAEVLVILCFLGLPTAIILFSVGIVRKKGGRAPFALKSAINLAVFVSIVCFLFTLNCGINYYRYPFADTCGLKVQPSSQAELQKLCASLASDLNRLRPGLDTDGHGVMKLHSGSIGKTAVQAKLAYDKIEQDYPLLRSGYSAPKLVTFSRLMSRCDITGIFFPFTFEANVNNDVPEYTIPVTMCHELSHLRGYMREDEANFIGYLVCRKSGDPDFEYSGDMLAFTYANNALFSADSDAADRIYSSLDDGVRRDLSFNSAYWKQFEGPVAKVSNSVNNQYLKANRQEDGVKSYGRMVDLLLALQRANQH</sequence>
<keyword evidence="1" id="KW-0472">Membrane</keyword>